<dbReference type="KEGG" id="sgra:EX895_001183"/>
<organism evidence="2 3">
    <name type="scientific">Sporisorium graminicola</name>
    <dbReference type="NCBI Taxonomy" id="280036"/>
    <lineage>
        <taxon>Eukaryota</taxon>
        <taxon>Fungi</taxon>
        <taxon>Dikarya</taxon>
        <taxon>Basidiomycota</taxon>
        <taxon>Ustilaginomycotina</taxon>
        <taxon>Ustilaginomycetes</taxon>
        <taxon>Ustilaginales</taxon>
        <taxon>Ustilaginaceae</taxon>
        <taxon>Sporisorium</taxon>
    </lineage>
</organism>
<name>A0A4U7KZP4_9BASI</name>
<sequence length="291" mass="32564">MIRSLRHKASFLAVLFVAACSVSDALALSAASILDKRGLEFQLLGTSSPTSTRILTATAPRRSPYDDSPISFDDIIQGHFLPVPISQTRIAHIIEGNQYPETLLFADVPQPNWAPIVDLTQPQSFRSLNALLQRYRHLHIYRNRFGANSGEFDSIVLLTGRSPKVPAINIAAGARVFGLNERIREMESIRRRYGMNVAWARFHSLFRPIEGEQANARAASKTWADIVASPFVHSVGMLGIELRQHLDHFRMGKFLSIDGSHVLGIRISPEGVAEHYEQALHQFLVPLRREP</sequence>
<proteinExistence type="predicted"/>
<feature type="chain" id="PRO_5020303653" evidence="1">
    <location>
        <begin position="28"/>
        <end position="291"/>
    </location>
</feature>
<accession>A0A4U7KZP4</accession>
<dbReference type="GeneID" id="40724078"/>
<evidence type="ECO:0000313" key="2">
    <source>
        <dbReference type="EMBL" id="TKY89886.1"/>
    </source>
</evidence>
<keyword evidence="1" id="KW-0732">Signal</keyword>
<evidence type="ECO:0000256" key="1">
    <source>
        <dbReference type="SAM" id="SignalP"/>
    </source>
</evidence>
<dbReference type="RefSeq" id="XP_029741871.1">
    <property type="nucleotide sequence ID" value="XM_029881783.1"/>
</dbReference>
<reference evidence="2 3" key="1">
    <citation type="submission" date="2019-05" db="EMBL/GenBank/DDBJ databases">
        <title>Sporisorium graminicola CBS 10092 draft sequencing and annotation.</title>
        <authorList>
            <person name="Solano-Gonzalez S."/>
            <person name="Caddick M.X."/>
            <person name="Darby A."/>
        </authorList>
    </citation>
    <scope>NUCLEOTIDE SEQUENCE [LARGE SCALE GENOMIC DNA]</scope>
    <source>
        <strain evidence="2 3">CBS 10092</strain>
    </source>
</reference>
<dbReference type="AlphaFoldDB" id="A0A4U7KZP4"/>
<dbReference type="OrthoDB" id="2554088at2759"/>
<comment type="caution">
    <text evidence="2">The sequence shown here is derived from an EMBL/GenBank/DDBJ whole genome shotgun (WGS) entry which is preliminary data.</text>
</comment>
<evidence type="ECO:0000313" key="3">
    <source>
        <dbReference type="Proteomes" id="UP000306050"/>
    </source>
</evidence>
<dbReference type="Proteomes" id="UP000306050">
    <property type="component" value="Chromosome SGRAM_10"/>
</dbReference>
<gene>
    <name evidence="2" type="ORF">EX895_001183</name>
</gene>
<dbReference type="PROSITE" id="PS51257">
    <property type="entry name" value="PROKAR_LIPOPROTEIN"/>
    <property type="match status" value="1"/>
</dbReference>
<keyword evidence="3" id="KW-1185">Reference proteome</keyword>
<feature type="signal peptide" evidence="1">
    <location>
        <begin position="1"/>
        <end position="27"/>
    </location>
</feature>
<protein>
    <submittedName>
        <fullName evidence="2">Uncharacterized protein</fullName>
    </submittedName>
</protein>
<dbReference type="EMBL" id="SRRM01000003">
    <property type="protein sequence ID" value="TKY89886.1"/>
    <property type="molecule type" value="Genomic_DNA"/>
</dbReference>